<evidence type="ECO:0000256" key="1">
    <source>
        <dbReference type="ARBA" id="ARBA00022723"/>
    </source>
</evidence>
<dbReference type="SFLD" id="SFLDG01140">
    <property type="entry name" value="C2.B:_Phosphomannomutase_and_P"/>
    <property type="match status" value="1"/>
</dbReference>
<protein>
    <submittedName>
        <fullName evidence="4">Mannosyl-3-phosphoglycerate phosphatase</fullName>
    </submittedName>
</protein>
<evidence type="ECO:0000313" key="5">
    <source>
        <dbReference type="Proteomes" id="UP000295696"/>
    </source>
</evidence>
<keyword evidence="3" id="KW-0460">Magnesium</keyword>
<dbReference type="InterPro" id="IPR006381">
    <property type="entry name" value="HAD-SF-IIB-MPGP"/>
</dbReference>
<organism evidence="4 5">
    <name type="scientific">Primorskyibacter sedentarius</name>
    <dbReference type="NCBI Taxonomy" id="745311"/>
    <lineage>
        <taxon>Bacteria</taxon>
        <taxon>Pseudomonadati</taxon>
        <taxon>Pseudomonadota</taxon>
        <taxon>Alphaproteobacteria</taxon>
        <taxon>Rhodobacterales</taxon>
        <taxon>Roseobacteraceae</taxon>
        <taxon>Primorskyibacter</taxon>
    </lineage>
</organism>
<dbReference type="AlphaFoldDB" id="A0A4R3JJI6"/>
<dbReference type="Proteomes" id="UP000295696">
    <property type="component" value="Unassembled WGS sequence"/>
</dbReference>
<dbReference type="InterPro" id="IPR036412">
    <property type="entry name" value="HAD-like_sf"/>
</dbReference>
<proteinExistence type="predicted"/>
<keyword evidence="5" id="KW-1185">Reference proteome</keyword>
<dbReference type="PANTHER" id="PTHR10000:SF8">
    <property type="entry name" value="HAD SUPERFAMILY HYDROLASE-LIKE, TYPE 3"/>
    <property type="match status" value="1"/>
</dbReference>
<dbReference type="EMBL" id="SLZU01000002">
    <property type="protein sequence ID" value="TCS66319.1"/>
    <property type="molecule type" value="Genomic_DNA"/>
</dbReference>
<sequence length="280" mass="29803">MQPVPDRSNVAAMTQAPPLMVFTDLDGTLLDHDSYRWDAATHALDALRAVGAAVVLASSKTAAEIIPLREELGFSHWPAIVENGAGLLAASETHVGPTADYERLRTLLNKVPMGVRTGFRGFGDMTVAEVAQITGLATDAATLAKQRAFSEPGLWAGSDEGRRHFIATLAEMGVSAREGGRFLTLSFGQTKADQMATIIDEFRPGQTMALGDAPNDVEMLQTAGLGVIVANPHRPPLPPLPGEGTGRIIRTDRPGPIGWNSAVLSVVERLGKDRKDNIHG</sequence>
<evidence type="ECO:0000313" key="4">
    <source>
        <dbReference type="EMBL" id="TCS66319.1"/>
    </source>
</evidence>
<dbReference type="NCBIfam" id="TIGR01486">
    <property type="entry name" value="HAD-SF-IIB-MPGP"/>
    <property type="match status" value="1"/>
</dbReference>
<comment type="caution">
    <text evidence="4">The sequence shown here is derived from an EMBL/GenBank/DDBJ whole genome shotgun (WGS) entry which is preliminary data.</text>
</comment>
<name>A0A4R3JJI6_9RHOB</name>
<keyword evidence="1" id="KW-0479">Metal-binding</keyword>
<dbReference type="GO" id="GO:0005829">
    <property type="term" value="C:cytosol"/>
    <property type="evidence" value="ECO:0007669"/>
    <property type="project" value="TreeGrafter"/>
</dbReference>
<dbReference type="SFLD" id="SFLDG01142">
    <property type="entry name" value="C2.B.2:_Mannosyl-3-phosphoglyc"/>
    <property type="match status" value="1"/>
</dbReference>
<keyword evidence="2" id="KW-0378">Hydrolase</keyword>
<dbReference type="Gene3D" id="3.40.50.1000">
    <property type="entry name" value="HAD superfamily/HAD-like"/>
    <property type="match status" value="1"/>
</dbReference>
<dbReference type="GO" id="GO:0050531">
    <property type="term" value="F:mannosyl-3-phosphoglycerate phosphatase activity"/>
    <property type="evidence" value="ECO:0007669"/>
    <property type="project" value="InterPro"/>
</dbReference>
<gene>
    <name evidence="4" type="ORF">EDD52_102136</name>
</gene>
<dbReference type="PANTHER" id="PTHR10000">
    <property type="entry name" value="PHOSPHOSERINE PHOSPHATASE"/>
    <property type="match status" value="1"/>
</dbReference>
<dbReference type="SFLD" id="SFLDS00003">
    <property type="entry name" value="Haloacid_Dehalogenase"/>
    <property type="match status" value="1"/>
</dbReference>
<dbReference type="SUPFAM" id="SSF56784">
    <property type="entry name" value="HAD-like"/>
    <property type="match status" value="1"/>
</dbReference>
<dbReference type="Pfam" id="PF08282">
    <property type="entry name" value="Hydrolase_3"/>
    <property type="match status" value="2"/>
</dbReference>
<evidence type="ECO:0000256" key="2">
    <source>
        <dbReference type="ARBA" id="ARBA00022801"/>
    </source>
</evidence>
<dbReference type="GO" id="GO:0051479">
    <property type="term" value="P:mannosylglycerate biosynthetic process"/>
    <property type="evidence" value="ECO:0007669"/>
    <property type="project" value="InterPro"/>
</dbReference>
<accession>A0A4R3JJI6</accession>
<evidence type="ECO:0000256" key="3">
    <source>
        <dbReference type="ARBA" id="ARBA00022842"/>
    </source>
</evidence>
<reference evidence="4 5" key="1">
    <citation type="submission" date="2019-03" db="EMBL/GenBank/DDBJ databases">
        <title>Genomic Encyclopedia of Type Strains, Phase IV (KMG-IV): sequencing the most valuable type-strain genomes for metagenomic binning, comparative biology and taxonomic classification.</title>
        <authorList>
            <person name="Goeker M."/>
        </authorList>
    </citation>
    <scope>NUCLEOTIDE SEQUENCE [LARGE SCALE GENOMIC DNA]</scope>
    <source>
        <strain evidence="4 5">DSM 104836</strain>
    </source>
</reference>
<dbReference type="Gene3D" id="3.30.980.20">
    <property type="entry name" value="Putative mannosyl-3-phosphoglycerate phosphatase, domain 2"/>
    <property type="match status" value="1"/>
</dbReference>
<dbReference type="InterPro" id="IPR023214">
    <property type="entry name" value="HAD_sf"/>
</dbReference>
<dbReference type="GO" id="GO:0000287">
    <property type="term" value="F:magnesium ion binding"/>
    <property type="evidence" value="ECO:0007669"/>
    <property type="project" value="TreeGrafter"/>
</dbReference>